<evidence type="ECO:0000313" key="3">
    <source>
        <dbReference type="Proteomes" id="UP000321820"/>
    </source>
</evidence>
<dbReference type="Gene3D" id="3.40.630.30">
    <property type="match status" value="1"/>
</dbReference>
<dbReference type="GO" id="GO:0016747">
    <property type="term" value="F:acyltransferase activity, transferring groups other than amino-acyl groups"/>
    <property type="evidence" value="ECO:0007669"/>
    <property type="project" value="InterPro"/>
</dbReference>
<dbReference type="KEGG" id="talb:FTW19_20850"/>
<feature type="domain" description="N-acetyltransferase" evidence="1">
    <location>
        <begin position="25"/>
        <end position="171"/>
    </location>
</feature>
<gene>
    <name evidence="2" type="ORF">FTW19_20850</name>
</gene>
<dbReference type="AlphaFoldDB" id="A0A5B9EEM1"/>
<sequence length="171" mass="18551">MKEVTAVPGATGALVGSRTHSADGTVLQPISISEARIIRDQVLNAGGSATRSIYPGDDAPDTLHLGAFVDGQLAAVATICCESMPVTSNAGQWRLRGMATLKEFRRLGLGKRLAEACMAYAADHWGTLLWCSARVTTLRFYRGLSFQEQGESFQLPEYSDEVYILMRRALP</sequence>
<dbReference type="PROSITE" id="PS51186">
    <property type="entry name" value="GNAT"/>
    <property type="match status" value="1"/>
</dbReference>
<name>A0A5B9EEM1_9BACT</name>
<dbReference type="RefSeq" id="WP_147649478.1">
    <property type="nucleotide sequence ID" value="NZ_CP042806.1"/>
</dbReference>
<dbReference type="SUPFAM" id="SSF55729">
    <property type="entry name" value="Acyl-CoA N-acyltransferases (Nat)"/>
    <property type="match status" value="1"/>
</dbReference>
<dbReference type="OrthoDB" id="1178186at2"/>
<dbReference type="InterPro" id="IPR000182">
    <property type="entry name" value="GNAT_dom"/>
</dbReference>
<accession>A0A5B9EEM1</accession>
<dbReference type="EMBL" id="CP042806">
    <property type="protein sequence ID" value="QEE30209.1"/>
    <property type="molecule type" value="Genomic_DNA"/>
</dbReference>
<dbReference type="Proteomes" id="UP000321820">
    <property type="component" value="Chromosome"/>
</dbReference>
<evidence type="ECO:0000313" key="2">
    <source>
        <dbReference type="EMBL" id="QEE30209.1"/>
    </source>
</evidence>
<reference evidence="2 3" key="1">
    <citation type="submission" date="2019-08" db="EMBL/GenBank/DDBJ databases">
        <title>Complete genome sequence of Terriglobus albidus strain ORNL.</title>
        <authorList>
            <person name="Podar M."/>
        </authorList>
    </citation>
    <scope>NUCLEOTIDE SEQUENCE [LARGE SCALE GENOMIC DNA]</scope>
    <source>
        <strain evidence="2 3">ORNL</strain>
    </source>
</reference>
<keyword evidence="3" id="KW-1185">Reference proteome</keyword>
<keyword evidence="2" id="KW-0808">Transferase</keyword>
<dbReference type="Pfam" id="PF00583">
    <property type="entry name" value="Acetyltransf_1"/>
    <property type="match status" value="1"/>
</dbReference>
<organism evidence="2 3">
    <name type="scientific">Terriglobus albidus</name>
    <dbReference type="NCBI Taxonomy" id="1592106"/>
    <lineage>
        <taxon>Bacteria</taxon>
        <taxon>Pseudomonadati</taxon>
        <taxon>Acidobacteriota</taxon>
        <taxon>Terriglobia</taxon>
        <taxon>Terriglobales</taxon>
        <taxon>Acidobacteriaceae</taxon>
        <taxon>Terriglobus</taxon>
    </lineage>
</organism>
<dbReference type="CDD" id="cd04301">
    <property type="entry name" value="NAT_SF"/>
    <property type="match status" value="1"/>
</dbReference>
<protein>
    <submittedName>
        <fullName evidence="2">GNAT family N-acetyltransferase</fullName>
    </submittedName>
</protein>
<proteinExistence type="predicted"/>
<evidence type="ECO:0000259" key="1">
    <source>
        <dbReference type="PROSITE" id="PS51186"/>
    </source>
</evidence>
<dbReference type="InterPro" id="IPR016181">
    <property type="entry name" value="Acyl_CoA_acyltransferase"/>
</dbReference>